<gene>
    <name evidence="8" type="ORF">LC_TR8874_c0_g1_i1_g.31264</name>
</gene>
<proteinExistence type="inferred from homology"/>
<feature type="transmembrane region" description="Helical" evidence="6">
    <location>
        <begin position="44"/>
        <end position="67"/>
    </location>
</feature>
<dbReference type="GO" id="GO:0016020">
    <property type="term" value="C:membrane"/>
    <property type="evidence" value="ECO:0007669"/>
    <property type="project" value="UniProtKB-SubCell"/>
</dbReference>
<feature type="transmembrane region" description="Helical" evidence="6">
    <location>
        <begin position="79"/>
        <end position="96"/>
    </location>
</feature>
<dbReference type="InterPro" id="IPR000620">
    <property type="entry name" value="EamA_dom"/>
</dbReference>
<keyword evidence="4 6" id="KW-1133">Transmembrane helix</keyword>
<feature type="transmembrane region" description="Helical" evidence="6">
    <location>
        <begin position="214"/>
        <end position="236"/>
    </location>
</feature>
<feature type="domain" description="EamA" evidence="7">
    <location>
        <begin position="185"/>
        <end position="321"/>
    </location>
</feature>
<dbReference type="EMBL" id="GEVK01014076">
    <property type="protein sequence ID" value="JAU38756.1"/>
    <property type="molecule type" value="Transcribed_RNA"/>
</dbReference>
<dbReference type="Pfam" id="PF00892">
    <property type="entry name" value="EamA"/>
    <property type="match status" value="2"/>
</dbReference>
<accession>A0A1J3FAQ0</accession>
<feature type="domain" description="EamA" evidence="7">
    <location>
        <begin position="22"/>
        <end position="157"/>
    </location>
</feature>
<keyword evidence="3 6" id="KW-0812">Transmembrane</keyword>
<comment type="subcellular location">
    <subcellularLocation>
        <location evidence="1 6">Membrane</location>
        <topology evidence="1 6">Multi-pass membrane protein</topology>
    </subcellularLocation>
</comment>
<evidence type="ECO:0000256" key="1">
    <source>
        <dbReference type="ARBA" id="ARBA00004141"/>
    </source>
</evidence>
<evidence type="ECO:0000256" key="3">
    <source>
        <dbReference type="ARBA" id="ARBA00022692"/>
    </source>
</evidence>
<protein>
    <recommendedName>
        <fullName evidence="6">WAT1-related protein</fullName>
    </recommendedName>
</protein>
<dbReference type="AlphaFoldDB" id="A0A1J3FAQ0"/>
<sequence>MRETVAWRYFSQEVVPLTAMIAVECTTVGSTTLFKAASLRGLSFYVYVFYSYAVATLVLFTLSLIFGRKRRLPLTKSPLFFKIFLLTLLGLTSRIAGLKGIEYSSPTLSSAISNLTPAFTFTLAVFFRMEQVLLKSSATQAKIIGTIVSISGALVIVLYKGPKLLVASSFISSFASSFESTWIIGGLLLATQYLLLAIWYILQTRIMEIYPEEISVVLFYNLCATLISALVCLFSEKDLDSWKLKPGISLVAVIYSGVFDTSLGSVIHTWGLHLKGPVYVSLFKPLSIAIAVVMGSIFLGDALHLGSVIGSTILSFGFYTVIWGKAREVATKKVSDSEQSLLLPTHNSEDETLS</sequence>
<dbReference type="InterPro" id="IPR037185">
    <property type="entry name" value="EmrE-like"/>
</dbReference>
<dbReference type="InterPro" id="IPR030184">
    <property type="entry name" value="WAT1-related"/>
</dbReference>
<organism evidence="8">
    <name type="scientific">Noccaea caerulescens</name>
    <name type="common">Alpine penny-cress</name>
    <name type="synonym">Thlaspi caerulescens</name>
    <dbReference type="NCBI Taxonomy" id="107243"/>
    <lineage>
        <taxon>Eukaryota</taxon>
        <taxon>Viridiplantae</taxon>
        <taxon>Streptophyta</taxon>
        <taxon>Embryophyta</taxon>
        <taxon>Tracheophyta</taxon>
        <taxon>Spermatophyta</taxon>
        <taxon>Magnoliopsida</taxon>
        <taxon>eudicotyledons</taxon>
        <taxon>Gunneridae</taxon>
        <taxon>Pentapetalae</taxon>
        <taxon>rosids</taxon>
        <taxon>malvids</taxon>
        <taxon>Brassicales</taxon>
        <taxon>Brassicaceae</taxon>
        <taxon>Coluteocarpeae</taxon>
        <taxon>Noccaea</taxon>
    </lineage>
</organism>
<feature type="transmembrane region" description="Helical" evidence="6">
    <location>
        <begin position="248"/>
        <end position="267"/>
    </location>
</feature>
<keyword evidence="5 6" id="KW-0472">Membrane</keyword>
<evidence type="ECO:0000259" key="7">
    <source>
        <dbReference type="Pfam" id="PF00892"/>
    </source>
</evidence>
<feature type="transmembrane region" description="Helical" evidence="6">
    <location>
        <begin position="141"/>
        <end position="161"/>
    </location>
</feature>
<reference evidence="8" key="1">
    <citation type="submission" date="2016-07" db="EMBL/GenBank/DDBJ databases">
        <title>De novo transcriptome assembly of four accessions of the metal hyperaccumulator plant Noccaea caerulescens.</title>
        <authorList>
            <person name="Blande D."/>
            <person name="Halimaa P."/>
            <person name="Tervahauta A.I."/>
            <person name="Aarts M.G."/>
            <person name="Karenlampi S.O."/>
        </authorList>
    </citation>
    <scope>NUCLEOTIDE SEQUENCE</scope>
</reference>
<comment type="similarity">
    <text evidence="2 6">Belongs to the drug/metabolite transporter (DMT) superfamily. Plant drug/metabolite exporter (P-DME) (TC 2.A.7.4) family.</text>
</comment>
<dbReference type="PANTHER" id="PTHR31218">
    <property type="entry name" value="WAT1-RELATED PROTEIN"/>
    <property type="match status" value="1"/>
</dbReference>
<evidence type="ECO:0000313" key="8">
    <source>
        <dbReference type="EMBL" id="JAU38756.1"/>
    </source>
</evidence>
<evidence type="ECO:0000256" key="5">
    <source>
        <dbReference type="ARBA" id="ARBA00023136"/>
    </source>
</evidence>
<evidence type="ECO:0000256" key="2">
    <source>
        <dbReference type="ARBA" id="ARBA00007635"/>
    </source>
</evidence>
<feature type="transmembrane region" description="Helical" evidence="6">
    <location>
        <begin position="181"/>
        <end position="202"/>
    </location>
</feature>
<dbReference type="GO" id="GO:0022857">
    <property type="term" value="F:transmembrane transporter activity"/>
    <property type="evidence" value="ECO:0007669"/>
    <property type="project" value="InterPro"/>
</dbReference>
<feature type="transmembrane region" description="Helical" evidence="6">
    <location>
        <begin position="305"/>
        <end position="323"/>
    </location>
</feature>
<feature type="transmembrane region" description="Helical" evidence="6">
    <location>
        <begin position="108"/>
        <end position="129"/>
    </location>
</feature>
<name>A0A1J3FAQ0_NOCCA</name>
<evidence type="ECO:0000256" key="6">
    <source>
        <dbReference type="RuleBase" id="RU363077"/>
    </source>
</evidence>
<feature type="transmembrane region" description="Helical" evidence="6">
    <location>
        <begin position="279"/>
        <end position="299"/>
    </location>
</feature>
<evidence type="ECO:0000256" key="4">
    <source>
        <dbReference type="ARBA" id="ARBA00022989"/>
    </source>
</evidence>
<dbReference type="SUPFAM" id="SSF103481">
    <property type="entry name" value="Multidrug resistance efflux transporter EmrE"/>
    <property type="match status" value="1"/>
</dbReference>